<keyword evidence="5" id="KW-0804">Transcription</keyword>
<dbReference type="Pfam" id="PF00076">
    <property type="entry name" value="RRM_1"/>
    <property type="match status" value="1"/>
</dbReference>
<dbReference type="InterPro" id="IPR035979">
    <property type="entry name" value="RBD_domain_sf"/>
</dbReference>
<dbReference type="GO" id="GO:0005634">
    <property type="term" value="C:nucleus"/>
    <property type="evidence" value="ECO:0007669"/>
    <property type="project" value="UniProtKB-SubCell"/>
</dbReference>
<keyword evidence="6" id="KW-0539">Nucleus</keyword>
<dbReference type="STRING" id="13706.A0A1X2HW16"/>
<dbReference type="AlphaFoldDB" id="A0A1X2HW16"/>
<evidence type="ECO:0000313" key="12">
    <source>
        <dbReference type="Proteomes" id="UP000242180"/>
    </source>
</evidence>
<dbReference type="InterPro" id="IPR012677">
    <property type="entry name" value="Nucleotide-bd_a/b_plait_sf"/>
</dbReference>
<keyword evidence="12" id="KW-1185">Reference proteome</keyword>
<evidence type="ECO:0000256" key="2">
    <source>
        <dbReference type="ARBA" id="ARBA00008680"/>
    </source>
</evidence>
<dbReference type="Gene3D" id="1.10.10.10">
    <property type="entry name" value="Winged helix-like DNA-binding domain superfamily/Winged helix DNA-binding domain"/>
    <property type="match status" value="1"/>
</dbReference>
<feature type="domain" description="XRRM" evidence="10">
    <location>
        <begin position="212"/>
        <end position="314"/>
    </location>
</feature>
<dbReference type="PANTHER" id="PTHR22792:SF62">
    <property type="entry name" value="LA-RELATED PROTEIN 7"/>
    <property type="match status" value="1"/>
</dbReference>
<dbReference type="SUPFAM" id="SSF46785">
    <property type="entry name" value="Winged helix' DNA-binding domain"/>
    <property type="match status" value="1"/>
</dbReference>
<dbReference type="SMART" id="SM00715">
    <property type="entry name" value="LA"/>
    <property type="match status" value="1"/>
</dbReference>
<dbReference type="InterPro" id="IPR000504">
    <property type="entry name" value="RRM_dom"/>
</dbReference>
<dbReference type="PROSITE" id="PS50102">
    <property type="entry name" value="RRM"/>
    <property type="match status" value="1"/>
</dbReference>
<comment type="similarity">
    <text evidence="2">Belongs to the LARP7 family.</text>
</comment>
<dbReference type="GO" id="GO:1990904">
    <property type="term" value="C:ribonucleoprotein complex"/>
    <property type="evidence" value="ECO:0007669"/>
    <property type="project" value="UniProtKB-UniRule"/>
</dbReference>
<proteinExistence type="inferred from homology"/>
<keyword evidence="3 7" id="KW-0694">RNA-binding</keyword>
<dbReference type="EMBL" id="MCGN01000001">
    <property type="protein sequence ID" value="ORZ03805.1"/>
    <property type="molecule type" value="Genomic_DNA"/>
</dbReference>
<evidence type="ECO:0000256" key="5">
    <source>
        <dbReference type="ARBA" id="ARBA00023163"/>
    </source>
</evidence>
<feature type="domain" description="RRM" evidence="8">
    <location>
        <begin position="98"/>
        <end position="173"/>
    </location>
</feature>
<organism evidence="11 12">
    <name type="scientific">Syncephalastrum racemosum</name>
    <name type="common">Filamentous fungus</name>
    <dbReference type="NCBI Taxonomy" id="13706"/>
    <lineage>
        <taxon>Eukaryota</taxon>
        <taxon>Fungi</taxon>
        <taxon>Fungi incertae sedis</taxon>
        <taxon>Mucoromycota</taxon>
        <taxon>Mucoromycotina</taxon>
        <taxon>Mucoromycetes</taxon>
        <taxon>Mucorales</taxon>
        <taxon>Syncephalastraceae</taxon>
        <taxon>Syncephalastrum</taxon>
    </lineage>
</organism>
<evidence type="ECO:0000259" key="8">
    <source>
        <dbReference type="PROSITE" id="PS50102"/>
    </source>
</evidence>
<dbReference type="InterPro" id="IPR036390">
    <property type="entry name" value="WH_DNA-bd_sf"/>
</dbReference>
<reference evidence="11 12" key="1">
    <citation type="submission" date="2016-07" db="EMBL/GenBank/DDBJ databases">
        <title>Pervasive Adenine N6-methylation of Active Genes in Fungi.</title>
        <authorList>
            <consortium name="DOE Joint Genome Institute"/>
            <person name="Mondo S.J."/>
            <person name="Dannebaum R.O."/>
            <person name="Kuo R.C."/>
            <person name="Labutti K."/>
            <person name="Haridas S."/>
            <person name="Kuo A."/>
            <person name="Salamov A."/>
            <person name="Ahrendt S.R."/>
            <person name="Lipzen A."/>
            <person name="Sullivan W."/>
            <person name="Andreopoulos W.B."/>
            <person name="Clum A."/>
            <person name="Lindquist E."/>
            <person name="Daum C."/>
            <person name="Ramamoorthy G.K."/>
            <person name="Gryganskyi A."/>
            <person name="Culley D."/>
            <person name="Magnuson J.K."/>
            <person name="James T.Y."/>
            <person name="O'Malley M.A."/>
            <person name="Stajich J.E."/>
            <person name="Spatafora J.W."/>
            <person name="Visel A."/>
            <person name="Grigoriev I.V."/>
        </authorList>
    </citation>
    <scope>NUCLEOTIDE SEQUENCE [LARGE SCALE GENOMIC DNA]</scope>
    <source>
        <strain evidence="11 12">NRRL 2496</strain>
    </source>
</reference>
<evidence type="ECO:0000256" key="3">
    <source>
        <dbReference type="ARBA" id="ARBA00022884"/>
    </source>
</evidence>
<evidence type="ECO:0000256" key="7">
    <source>
        <dbReference type="PROSITE-ProRule" id="PRU00332"/>
    </source>
</evidence>
<dbReference type="PANTHER" id="PTHR22792">
    <property type="entry name" value="LUPUS LA PROTEIN-RELATED"/>
    <property type="match status" value="1"/>
</dbReference>
<dbReference type="SMART" id="SM00360">
    <property type="entry name" value="RRM"/>
    <property type="match status" value="1"/>
</dbReference>
<evidence type="ECO:0000313" key="11">
    <source>
        <dbReference type="EMBL" id="ORZ03805.1"/>
    </source>
</evidence>
<accession>A0A1X2HW16</accession>
<dbReference type="GO" id="GO:1904868">
    <property type="term" value="P:telomerase catalytic core complex assembly"/>
    <property type="evidence" value="ECO:0007669"/>
    <property type="project" value="InterPro"/>
</dbReference>
<dbReference type="OMA" id="WENEYNQ"/>
<evidence type="ECO:0000256" key="6">
    <source>
        <dbReference type="ARBA" id="ARBA00023242"/>
    </source>
</evidence>
<comment type="subcellular location">
    <subcellularLocation>
        <location evidence="1">Nucleus</location>
    </subcellularLocation>
</comment>
<sequence length="314" mass="36460">MDEERQQKLAKVILICFSDANIIWDKPLQKYMEDDPEGYIPFTKLASLQRFRKLQASANDIKEAAPLCKSRLEVNEEGTALRRIKPFVKHRTETLEEYSIYIEGLPHDKTVQDIKHILTEHVGPVTWVHVPIRVFRGFCFVEFDDIASVQKAVDTLNQPLSDDLHLRVMSKTEYLRYKQEYLDLMEQRKQDVQALWAEYQAQEEKNAIEELPYTPGIIVLVTRLDPIVPRNSVKFALQKSGVKVAYFNYKKGIDRCHVRCETPDDAKTLATFFNKQNLKQKDKDGNITEAEPDEAIRARIISGQEEATFWESQP</sequence>
<evidence type="ECO:0000256" key="4">
    <source>
        <dbReference type="ARBA" id="ARBA00023015"/>
    </source>
</evidence>
<evidence type="ECO:0000259" key="10">
    <source>
        <dbReference type="PROSITE" id="PS51939"/>
    </source>
</evidence>
<evidence type="ECO:0000259" key="9">
    <source>
        <dbReference type="PROSITE" id="PS50961"/>
    </source>
</evidence>
<dbReference type="Proteomes" id="UP000242180">
    <property type="component" value="Unassembled WGS sequence"/>
</dbReference>
<evidence type="ECO:0000256" key="1">
    <source>
        <dbReference type="ARBA" id="ARBA00004123"/>
    </source>
</evidence>
<dbReference type="Pfam" id="PF19977">
    <property type="entry name" value="xRRM"/>
    <property type="match status" value="1"/>
</dbReference>
<dbReference type="SUPFAM" id="SSF54928">
    <property type="entry name" value="RNA-binding domain, RBD"/>
    <property type="match status" value="1"/>
</dbReference>
<name>A0A1X2HW16_SYNRA</name>
<comment type="caution">
    <text evidence="11">The sequence shown here is derived from an EMBL/GenBank/DDBJ whole genome shotgun (WGS) entry which is preliminary data.</text>
</comment>
<gene>
    <name evidence="11" type="ORF">BCR43DRAFT_520885</name>
</gene>
<dbReference type="InterPro" id="IPR006630">
    <property type="entry name" value="La_HTH"/>
</dbReference>
<dbReference type="GO" id="GO:0070034">
    <property type="term" value="F:telomerase RNA binding"/>
    <property type="evidence" value="ECO:0007669"/>
    <property type="project" value="InterPro"/>
</dbReference>
<dbReference type="Gene3D" id="3.30.70.330">
    <property type="match status" value="2"/>
</dbReference>
<dbReference type="PRINTS" id="PR00302">
    <property type="entry name" value="LUPUSLA"/>
</dbReference>
<dbReference type="InterPro" id="IPR045537">
    <property type="entry name" value="Lar7_xRRM"/>
</dbReference>
<dbReference type="InterPro" id="IPR036388">
    <property type="entry name" value="WH-like_DNA-bd_sf"/>
</dbReference>
<dbReference type="OrthoDB" id="439993at2759"/>
<evidence type="ECO:0008006" key="13">
    <source>
        <dbReference type="Google" id="ProtNLM"/>
    </source>
</evidence>
<protein>
    <recommendedName>
        <fullName evidence="13">RRM domain-containing protein</fullName>
    </recommendedName>
</protein>
<dbReference type="InParanoid" id="A0A1X2HW16"/>
<dbReference type="GO" id="GO:0006396">
    <property type="term" value="P:RNA processing"/>
    <property type="evidence" value="ECO:0007669"/>
    <property type="project" value="InterPro"/>
</dbReference>
<dbReference type="InterPro" id="IPR014886">
    <property type="entry name" value="La_xRRM"/>
</dbReference>
<dbReference type="InterPro" id="IPR045180">
    <property type="entry name" value="La_dom_prot"/>
</dbReference>
<dbReference type="PROSITE" id="PS50961">
    <property type="entry name" value="HTH_LA"/>
    <property type="match status" value="1"/>
</dbReference>
<dbReference type="PROSITE" id="PS51939">
    <property type="entry name" value="XRRM"/>
    <property type="match status" value="1"/>
</dbReference>
<dbReference type="InterPro" id="IPR002344">
    <property type="entry name" value="Lupus_La"/>
</dbReference>
<feature type="domain" description="HTH La-type RNA-binding" evidence="9">
    <location>
        <begin position="1"/>
        <end position="92"/>
    </location>
</feature>
<keyword evidence="4" id="KW-0805">Transcription regulation</keyword>
<dbReference type="CDD" id="cd00590">
    <property type="entry name" value="RRM_SF"/>
    <property type="match status" value="1"/>
</dbReference>